<dbReference type="RefSeq" id="XP_013898128.1">
    <property type="nucleotide sequence ID" value="XM_014042674.1"/>
</dbReference>
<dbReference type="PANTHER" id="PTHR47963">
    <property type="entry name" value="DEAD-BOX ATP-DEPENDENT RNA HELICASE 47, MITOCHONDRIAL"/>
    <property type="match status" value="1"/>
</dbReference>
<dbReference type="InterPro" id="IPR001650">
    <property type="entry name" value="Helicase_C-like"/>
</dbReference>
<dbReference type="Proteomes" id="UP000054498">
    <property type="component" value="Unassembled WGS sequence"/>
</dbReference>
<keyword evidence="2 8" id="KW-0378">Hydrolase</keyword>
<dbReference type="PROSITE" id="PS51192">
    <property type="entry name" value="HELICASE_ATP_BIND_1"/>
    <property type="match status" value="1"/>
</dbReference>
<protein>
    <submittedName>
        <fullName evidence="8">DEAD-box ATP-dependent RNA helicase 47</fullName>
        <ecNumber evidence="8">3.6.1.-</ecNumber>
    </submittedName>
</protein>
<dbReference type="SMART" id="SM00487">
    <property type="entry name" value="DEXDc"/>
    <property type="match status" value="1"/>
</dbReference>
<evidence type="ECO:0000313" key="9">
    <source>
        <dbReference type="Proteomes" id="UP000054498"/>
    </source>
</evidence>
<feature type="compositionally biased region" description="Low complexity" evidence="5">
    <location>
        <begin position="404"/>
        <end position="429"/>
    </location>
</feature>
<dbReference type="Pfam" id="PF00270">
    <property type="entry name" value="DEAD"/>
    <property type="match status" value="1"/>
</dbReference>
<keyword evidence="3 8" id="KW-0347">Helicase</keyword>
<reference evidence="8 9" key="1">
    <citation type="journal article" date="2013" name="BMC Genomics">
        <title>Reconstruction of the lipid metabolism for the microalga Monoraphidium neglectum from its genome sequence reveals characteristics suitable for biofuel production.</title>
        <authorList>
            <person name="Bogen C."/>
            <person name="Al-Dilaimi A."/>
            <person name="Albersmeier A."/>
            <person name="Wichmann J."/>
            <person name="Grundmann M."/>
            <person name="Rupp O."/>
            <person name="Lauersen K.J."/>
            <person name="Blifernez-Klassen O."/>
            <person name="Kalinowski J."/>
            <person name="Goesmann A."/>
            <person name="Mussgnug J.H."/>
            <person name="Kruse O."/>
        </authorList>
    </citation>
    <scope>NUCLEOTIDE SEQUENCE [LARGE SCALE GENOMIC DNA]</scope>
    <source>
        <strain evidence="8 9">SAG 48.87</strain>
    </source>
</reference>
<evidence type="ECO:0000256" key="5">
    <source>
        <dbReference type="SAM" id="MobiDB-lite"/>
    </source>
</evidence>
<feature type="compositionally biased region" description="Acidic residues" evidence="5">
    <location>
        <begin position="432"/>
        <end position="452"/>
    </location>
</feature>
<proteinExistence type="predicted"/>
<evidence type="ECO:0000313" key="8">
    <source>
        <dbReference type="EMBL" id="KIY99108.1"/>
    </source>
</evidence>
<dbReference type="PROSITE" id="PS51194">
    <property type="entry name" value="HELICASE_CTER"/>
    <property type="match status" value="1"/>
</dbReference>
<dbReference type="STRING" id="145388.A0A0D2KUP1"/>
<dbReference type="InterPro" id="IPR011545">
    <property type="entry name" value="DEAD/DEAH_box_helicase_dom"/>
</dbReference>
<name>A0A0D2KUP1_9CHLO</name>
<evidence type="ECO:0000259" key="7">
    <source>
        <dbReference type="PROSITE" id="PS51194"/>
    </source>
</evidence>
<evidence type="ECO:0000256" key="3">
    <source>
        <dbReference type="ARBA" id="ARBA00022806"/>
    </source>
</evidence>
<dbReference type="GO" id="GO:0016787">
    <property type="term" value="F:hydrolase activity"/>
    <property type="evidence" value="ECO:0007669"/>
    <property type="project" value="UniProtKB-KW"/>
</dbReference>
<dbReference type="EMBL" id="KK101954">
    <property type="protein sequence ID" value="KIY99108.1"/>
    <property type="molecule type" value="Genomic_DNA"/>
</dbReference>
<dbReference type="KEGG" id="mng:MNEG_8856"/>
<organism evidence="8 9">
    <name type="scientific">Monoraphidium neglectum</name>
    <dbReference type="NCBI Taxonomy" id="145388"/>
    <lineage>
        <taxon>Eukaryota</taxon>
        <taxon>Viridiplantae</taxon>
        <taxon>Chlorophyta</taxon>
        <taxon>core chlorophytes</taxon>
        <taxon>Chlorophyceae</taxon>
        <taxon>CS clade</taxon>
        <taxon>Sphaeropleales</taxon>
        <taxon>Selenastraceae</taxon>
        <taxon>Monoraphidium</taxon>
    </lineage>
</organism>
<accession>A0A0D2KUP1</accession>
<evidence type="ECO:0000259" key="6">
    <source>
        <dbReference type="PROSITE" id="PS51192"/>
    </source>
</evidence>
<dbReference type="InterPro" id="IPR050547">
    <property type="entry name" value="DEAD_box_RNA_helicases"/>
</dbReference>
<dbReference type="Pfam" id="PF00271">
    <property type="entry name" value="Helicase_C"/>
    <property type="match status" value="1"/>
</dbReference>
<dbReference type="GO" id="GO:0005524">
    <property type="term" value="F:ATP binding"/>
    <property type="evidence" value="ECO:0007669"/>
    <property type="project" value="UniProtKB-KW"/>
</dbReference>
<evidence type="ECO:0000256" key="4">
    <source>
        <dbReference type="ARBA" id="ARBA00022840"/>
    </source>
</evidence>
<dbReference type="Gene3D" id="3.40.50.300">
    <property type="entry name" value="P-loop containing nucleotide triphosphate hydrolases"/>
    <property type="match status" value="2"/>
</dbReference>
<feature type="domain" description="Helicase C-terminal" evidence="7">
    <location>
        <begin position="243"/>
        <end position="387"/>
    </location>
</feature>
<gene>
    <name evidence="8" type="ORF">MNEG_8856</name>
</gene>
<dbReference type="OrthoDB" id="10256233at2759"/>
<keyword evidence="4" id="KW-0067">ATP-binding</keyword>
<dbReference type="AlphaFoldDB" id="A0A0D2KUP1"/>
<dbReference type="InterPro" id="IPR014001">
    <property type="entry name" value="Helicase_ATP-bd"/>
</dbReference>
<dbReference type="EC" id="3.6.1.-" evidence="8"/>
<dbReference type="InterPro" id="IPR027417">
    <property type="entry name" value="P-loop_NTPase"/>
</dbReference>
<dbReference type="InterPro" id="IPR044742">
    <property type="entry name" value="DEAD/DEAH_RhlB"/>
</dbReference>
<feature type="region of interest" description="Disordered" evidence="5">
    <location>
        <begin position="385"/>
        <end position="453"/>
    </location>
</feature>
<keyword evidence="9" id="KW-1185">Reference proteome</keyword>
<feature type="domain" description="Helicase ATP-binding" evidence="6">
    <location>
        <begin position="1"/>
        <end position="159"/>
    </location>
</feature>
<dbReference type="CDD" id="cd18787">
    <property type="entry name" value="SF2_C_DEAD"/>
    <property type="match status" value="1"/>
</dbReference>
<keyword evidence="1" id="KW-0547">Nucleotide-binding</keyword>
<evidence type="ECO:0000256" key="1">
    <source>
        <dbReference type="ARBA" id="ARBA00022741"/>
    </source>
</evidence>
<dbReference type="PANTHER" id="PTHR47963:SF3">
    <property type="entry name" value="DEAD-BOX ATP-DEPENDENT RNA HELICASE 47, MITOCHONDRIAL"/>
    <property type="match status" value="1"/>
</dbReference>
<dbReference type="CDD" id="cd00268">
    <property type="entry name" value="DEADc"/>
    <property type="match status" value="1"/>
</dbReference>
<dbReference type="GO" id="GO:0003724">
    <property type="term" value="F:RNA helicase activity"/>
    <property type="evidence" value="ECO:0007669"/>
    <property type="project" value="TreeGrafter"/>
</dbReference>
<dbReference type="SMART" id="SM00490">
    <property type="entry name" value="HELICc"/>
    <property type="match status" value="1"/>
</dbReference>
<dbReference type="GeneID" id="25741731"/>
<dbReference type="GO" id="GO:0003723">
    <property type="term" value="F:RNA binding"/>
    <property type="evidence" value="ECO:0007669"/>
    <property type="project" value="TreeGrafter"/>
</dbReference>
<sequence length="534" mass="56165">MAFRRAEKLYKERRTGEGWTVQALVVAPSQELAMQVVRAARSLLPEDARPAVQQLIGGASPLRQREALAQHRPIVVVGTPGRLAEMVRAAALQLHRCPLLILDEADQLLASNFVEDMTHIVSHAGKRIEGGRQTVLVSATLSSTVLRKFDRWCPEPAYVTAGGAAPHLAEHTGGPGYAAADAGGAGAPAYGWGVSGWDGPASNAAPRTQGTAGGAEGSDLVPTMPPALQHVYVIAELRHRVDTLRRCVHALGAGKALVFMNFQQRLKDAQHKLDARNMETASLHGEMGKQARQAVLEAFARGDQRLLLASDVAARGLDVPGVDAVFNLELPSNAAHYAHRAGRTGRMGAPGVVVSIAAPSERFVVDRLAQRLGVPILEAHVQDGEFVVGPPPPRAAPKKRKQQPADGAPDAAGAAGSASASKARQQQKAQQDDEDEFEEIYEDEDDEDDDLDEKLAEARAAAASGKLDGRALAGLEEFLKQEKYLGSGGERAAVPRILNGQSVALQSPTGSGKVRPAAGPGAAAAAAAAAARSL</sequence>
<evidence type="ECO:0000256" key="2">
    <source>
        <dbReference type="ARBA" id="ARBA00022801"/>
    </source>
</evidence>
<dbReference type="SUPFAM" id="SSF52540">
    <property type="entry name" value="P-loop containing nucleoside triphosphate hydrolases"/>
    <property type="match status" value="1"/>
</dbReference>